<reference evidence="1 2" key="1">
    <citation type="submission" date="2018-05" db="EMBL/GenBank/DDBJ databases">
        <title>Genetic diversity of glacier-inhabiting Cryobacterium bacteria in China and description of Cryobacterium mengkeensis sp. nov. and Arthrobacter glacialis sp. nov.</title>
        <authorList>
            <person name="Liu Q."/>
            <person name="Xin Y.-H."/>
        </authorList>
    </citation>
    <scope>NUCLEOTIDE SEQUENCE [LARGE SCALE GENOMIC DNA]</scope>
    <source>
        <strain evidence="1 2">GP3</strain>
    </source>
</reference>
<dbReference type="AlphaFoldDB" id="A0A2V3DR40"/>
<dbReference type="Proteomes" id="UP000246303">
    <property type="component" value="Unassembled WGS sequence"/>
</dbReference>
<accession>A0A2V3DR40</accession>
<dbReference type="EMBL" id="QHLZ01000009">
    <property type="protein sequence ID" value="PXA64604.1"/>
    <property type="molecule type" value="Genomic_DNA"/>
</dbReference>
<protein>
    <submittedName>
        <fullName evidence="1">Uncharacterized protein</fullName>
    </submittedName>
</protein>
<proteinExistence type="predicted"/>
<gene>
    <name evidence="1" type="ORF">CVS29_13645</name>
</gene>
<evidence type="ECO:0000313" key="2">
    <source>
        <dbReference type="Proteomes" id="UP000246303"/>
    </source>
</evidence>
<comment type="caution">
    <text evidence="1">The sequence shown here is derived from an EMBL/GenBank/DDBJ whole genome shotgun (WGS) entry which is preliminary data.</text>
</comment>
<keyword evidence="2" id="KW-1185">Reference proteome</keyword>
<sequence>MAITDYSIEAGRARTLRQQVHLNQLDYRRELSRLTSLGGTQREWARALGISQPSLSSALKTAGTVIAVRQGFSGADPYEVCQRYAVGQLTREQLIDELMRWDYVAPEKREHDYFDDLRFSTPGSFDDVGRAFNDRLLGGDLYDTILQAVAESRRCARDDSIPITG</sequence>
<evidence type="ECO:0000313" key="1">
    <source>
        <dbReference type="EMBL" id="PXA64604.1"/>
    </source>
</evidence>
<dbReference type="RefSeq" id="WP_110106894.1">
    <property type="nucleotide sequence ID" value="NZ_JACBZZ010000001.1"/>
</dbReference>
<name>A0A2V3DR40_9MICC</name>
<dbReference type="OrthoDB" id="4458215at2"/>
<organism evidence="1 2">
    <name type="scientific">Arthrobacter psychrochitiniphilus</name>
    <dbReference type="NCBI Taxonomy" id="291045"/>
    <lineage>
        <taxon>Bacteria</taxon>
        <taxon>Bacillati</taxon>
        <taxon>Actinomycetota</taxon>
        <taxon>Actinomycetes</taxon>
        <taxon>Micrococcales</taxon>
        <taxon>Micrococcaceae</taxon>
        <taxon>Arthrobacter</taxon>
    </lineage>
</organism>